<protein>
    <recommendedName>
        <fullName evidence="3">Protein kinase domain-containing protein</fullName>
    </recommendedName>
</protein>
<keyword evidence="2" id="KW-1185">Reference proteome</keyword>
<evidence type="ECO:0008006" key="3">
    <source>
        <dbReference type="Google" id="ProtNLM"/>
    </source>
</evidence>
<dbReference type="Proteomes" id="UP000053424">
    <property type="component" value="Unassembled WGS sequence"/>
</dbReference>
<proteinExistence type="predicted"/>
<dbReference type="OrthoDB" id="3018037at2759"/>
<reference evidence="1 2" key="1">
    <citation type="submission" date="2014-04" db="EMBL/GenBank/DDBJ databases">
        <authorList>
            <consortium name="DOE Joint Genome Institute"/>
            <person name="Kuo A."/>
            <person name="Gay G."/>
            <person name="Dore J."/>
            <person name="Kohler A."/>
            <person name="Nagy L.G."/>
            <person name="Floudas D."/>
            <person name="Copeland A."/>
            <person name="Barry K.W."/>
            <person name="Cichocki N."/>
            <person name="Veneault-Fourrey C."/>
            <person name="LaButti K."/>
            <person name="Lindquist E.A."/>
            <person name="Lipzen A."/>
            <person name="Lundell T."/>
            <person name="Morin E."/>
            <person name="Murat C."/>
            <person name="Sun H."/>
            <person name="Tunlid A."/>
            <person name="Henrissat B."/>
            <person name="Grigoriev I.V."/>
            <person name="Hibbett D.S."/>
            <person name="Martin F."/>
            <person name="Nordberg H.P."/>
            <person name="Cantor M.N."/>
            <person name="Hua S.X."/>
        </authorList>
    </citation>
    <scope>NUCLEOTIDE SEQUENCE [LARGE SCALE GENOMIC DNA]</scope>
    <source>
        <strain evidence="2">h7</strain>
    </source>
</reference>
<dbReference type="AlphaFoldDB" id="A0A0C2YJD5"/>
<dbReference type="EMBL" id="KN831768">
    <property type="protein sequence ID" value="KIM49888.1"/>
    <property type="molecule type" value="Genomic_DNA"/>
</dbReference>
<gene>
    <name evidence="1" type="ORF">M413DRAFT_22004</name>
</gene>
<evidence type="ECO:0000313" key="2">
    <source>
        <dbReference type="Proteomes" id="UP000053424"/>
    </source>
</evidence>
<organism evidence="1 2">
    <name type="scientific">Hebeloma cylindrosporum</name>
    <dbReference type="NCBI Taxonomy" id="76867"/>
    <lineage>
        <taxon>Eukaryota</taxon>
        <taxon>Fungi</taxon>
        <taxon>Dikarya</taxon>
        <taxon>Basidiomycota</taxon>
        <taxon>Agaricomycotina</taxon>
        <taxon>Agaricomycetes</taxon>
        <taxon>Agaricomycetidae</taxon>
        <taxon>Agaricales</taxon>
        <taxon>Agaricineae</taxon>
        <taxon>Hymenogastraceae</taxon>
        <taxon>Hebeloma</taxon>
    </lineage>
</organism>
<name>A0A0C2YJD5_HEBCY</name>
<evidence type="ECO:0000313" key="1">
    <source>
        <dbReference type="EMBL" id="KIM49888.1"/>
    </source>
</evidence>
<accession>A0A0C2YJD5</accession>
<reference evidence="2" key="2">
    <citation type="submission" date="2015-01" db="EMBL/GenBank/DDBJ databases">
        <title>Evolutionary Origins and Diversification of the Mycorrhizal Mutualists.</title>
        <authorList>
            <consortium name="DOE Joint Genome Institute"/>
            <consortium name="Mycorrhizal Genomics Consortium"/>
            <person name="Kohler A."/>
            <person name="Kuo A."/>
            <person name="Nagy L.G."/>
            <person name="Floudas D."/>
            <person name="Copeland A."/>
            <person name="Barry K.W."/>
            <person name="Cichocki N."/>
            <person name="Veneault-Fourrey C."/>
            <person name="LaButti K."/>
            <person name="Lindquist E.A."/>
            <person name="Lipzen A."/>
            <person name="Lundell T."/>
            <person name="Morin E."/>
            <person name="Murat C."/>
            <person name="Riley R."/>
            <person name="Ohm R."/>
            <person name="Sun H."/>
            <person name="Tunlid A."/>
            <person name="Henrissat B."/>
            <person name="Grigoriev I.V."/>
            <person name="Hibbett D.S."/>
            <person name="Martin F."/>
        </authorList>
    </citation>
    <scope>NUCLEOTIDE SEQUENCE [LARGE SCALE GENOMIC DNA]</scope>
    <source>
        <strain evidence="2">h7</strain>
    </source>
</reference>
<dbReference type="HOGENOM" id="CLU_1749880_0_0_1"/>
<sequence length="149" mass="16450">MTWVHKDVAIKSPSSITTLPRLPSHRFYPSRFDLIEDVESYKPGDFQGIAVGNTCAGGRYRVITNWATEVLAQSGSLVVTWKKLVALKVLRADLSSEPINDLAELVIPQKLSKYCPVACSEIQCPEDYPAEEGPPGSHLYVVYQLGGRT</sequence>
<dbReference type="STRING" id="686832.A0A0C2YJD5"/>